<proteinExistence type="predicted"/>
<feature type="region of interest" description="Disordered" evidence="1">
    <location>
        <begin position="78"/>
        <end position="116"/>
    </location>
</feature>
<protein>
    <submittedName>
        <fullName evidence="2">Uncharacterized protein</fullName>
    </submittedName>
</protein>
<evidence type="ECO:0000256" key="1">
    <source>
        <dbReference type="SAM" id="MobiDB-lite"/>
    </source>
</evidence>
<evidence type="ECO:0000313" key="2">
    <source>
        <dbReference type="EMBL" id="JAD85072.1"/>
    </source>
</evidence>
<name>A0A0A9DMU4_ARUDO</name>
<feature type="compositionally biased region" description="Basic residues" evidence="1">
    <location>
        <begin position="79"/>
        <end position="88"/>
    </location>
</feature>
<dbReference type="EMBL" id="GBRH01212823">
    <property type="protein sequence ID" value="JAD85072.1"/>
    <property type="molecule type" value="Transcribed_RNA"/>
</dbReference>
<reference evidence="2" key="2">
    <citation type="journal article" date="2015" name="Data Brief">
        <title>Shoot transcriptome of the giant reed, Arundo donax.</title>
        <authorList>
            <person name="Barrero R.A."/>
            <person name="Guerrero F.D."/>
            <person name="Moolhuijzen P."/>
            <person name="Goolsby J.A."/>
            <person name="Tidwell J."/>
            <person name="Bellgard S.E."/>
            <person name="Bellgard M.I."/>
        </authorList>
    </citation>
    <scope>NUCLEOTIDE SEQUENCE</scope>
    <source>
        <tissue evidence="2">Shoot tissue taken approximately 20 cm above the soil surface</tissue>
    </source>
</reference>
<organism evidence="2">
    <name type="scientific">Arundo donax</name>
    <name type="common">Giant reed</name>
    <name type="synonym">Donax arundinaceus</name>
    <dbReference type="NCBI Taxonomy" id="35708"/>
    <lineage>
        <taxon>Eukaryota</taxon>
        <taxon>Viridiplantae</taxon>
        <taxon>Streptophyta</taxon>
        <taxon>Embryophyta</taxon>
        <taxon>Tracheophyta</taxon>
        <taxon>Spermatophyta</taxon>
        <taxon>Magnoliopsida</taxon>
        <taxon>Liliopsida</taxon>
        <taxon>Poales</taxon>
        <taxon>Poaceae</taxon>
        <taxon>PACMAD clade</taxon>
        <taxon>Arundinoideae</taxon>
        <taxon>Arundineae</taxon>
        <taxon>Arundo</taxon>
    </lineage>
</organism>
<accession>A0A0A9DMU4</accession>
<reference evidence="2" key="1">
    <citation type="submission" date="2014-09" db="EMBL/GenBank/DDBJ databases">
        <authorList>
            <person name="Magalhaes I.L.F."/>
            <person name="Oliveira U."/>
            <person name="Santos F.R."/>
            <person name="Vidigal T.H.D.A."/>
            <person name="Brescovit A.D."/>
            <person name="Santos A.J."/>
        </authorList>
    </citation>
    <scope>NUCLEOTIDE SEQUENCE</scope>
    <source>
        <tissue evidence="2">Shoot tissue taken approximately 20 cm above the soil surface</tissue>
    </source>
</reference>
<dbReference type="AlphaFoldDB" id="A0A0A9DMU4"/>
<sequence>MTVSAQSWRPISTMVPSTSARLSSRGILSGRRSSAEYPIVSRTVSVPIRLSSCVTYAAAPKESLALRPLRSTLPERKALAARRPARASRRVDLPEPEGPMSAVSEPGSANPVSSSSTVCVLPGPSATVTVRSFHVSLADTSPMRAAAPAPGSALLSRHSVSLSGLSPTTMAPPAADALACSSTMACPAAADLLVVSLASPGLMAGMQRS</sequence>